<evidence type="ECO:0000313" key="2">
    <source>
        <dbReference type="Proteomes" id="UP000191418"/>
    </source>
</evidence>
<evidence type="ECO:0000313" key="1">
    <source>
        <dbReference type="EMBL" id="OPX55847.1"/>
    </source>
</evidence>
<keyword evidence="2" id="KW-1185">Reference proteome</keyword>
<protein>
    <submittedName>
        <fullName evidence="1">Pilin assembly protein</fullName>
    </submittedName>
</protein>
<proteinExistence type="predicted"/>
<dbReference type="EMBL" id="MTSM01000006">
    <property type="protein sequence ID" value="OPX55847.1"/>
    <property type="molecule type" value="Genomic_DNA"/>
</dbReference>
<reference evidence="1 2" key="1">
    <citation type="submission" date="2017-01" db="EMBL/GenBank/DDBJ databases">
        <title>Genome Sequencing of a Marine Spirillum, Oceanospirillum multiglobuliferum ATCC 33336, from Japan.</title>
        <authorList>
            <person name="Carney J.G."/>
            <person name="Trachtenberg A.M."/>
            <person name="Rheaume B.A."/>
            <person name="Linnane J.D."/>
            <person name="Pitts N.L."/>
            <person name="Mykles D.L."/>
            <person name="Maclea K.S."/>
        </authorList>
    </citation>
    <scope>NUCLEOTIDE SEQUENCE [LARGE SCALE GENOMIC DNA]</scope>
    <source>
        <strain evidence="1 2">ATCC 33336</strain>
    </source>
</reference>
<organism evidence="1 2">
    <name type="scientific">Oceanospirillum multiglobuliferum</name>
    <dbReference type="NCBI Taxonomy" id="64969"/>
    <lineage>
        <taxon>Bacteria</taxon>
        <taxon>Pseudomonadati</taxon>
        <taxon>Pseudomonadota</taxon>
        <taxon>Gammaproteobacteria</taxon>
        <taxon>Oceanospirillales</taxon>
        <taxon>Oceanospirillaceae</taxon>
        <taxon>Oceanospirillum</taxon>
    </lineage>
</organism>
<gene>
    <name evidence="1" type="ORF">BTE48_06510</name>
</gene>
<dbReference type="OrthoDB" id="6386565at2"/>
<sequence>MRFNQLVQNWKKNDTGDLTQSLYNIQLPIEDAARLQALAELFPRRPVELLLTDLIKAALDEVEGSFPYVKGTKVSALDEEGDPIYEDVGLTPRFLELSRKHLHEGVGLKKVS</sequence>
<dbReference type="AlphaFoldDB" id="A0A1T4N5S4"/>
<dbReference type="Proteomes" id="UP000191418">
    <property type="component" value="Unassembled WGS sequence"/>
</dbReference>
<accession>A0A1T4N5S4</accession>
<name>A0A1T4N5S4_9GAMM</name>
<dbReference type="STRING" id="64969.SAMN02745127_01013"/>
<comment type="caution">
    <text evidence="1">The sequence shown here is derived from an EMBL/GenBank/DDBJ whole genome shotgun (WGS) entry which is preliminary data.</text>
</comment>
<dbReference type="RefSeq" id="WP_078744643.1">
    <property type="nucleotide sequence ID" value="NZ_FUXG01000005.1"/>
</dbReference>